<proteinExistence type="predicted"/>
<reference evidence="1" key="2">
    <citation type="journal article" date="2015" name="Data Brief">
        <title>Shoot transcriptome of the giant reed, Arundo donax.</title>
        <authorList>
            <person name="Barrero R.A."/>
            <person name="Guerrero F.D."/>
            <person name="Moolhuijzen P."/>
            <person name="Goolsby J.A."/>
            <person name="Tidwell J."/>
            <person name="Bellgard S.E."/>
            <person name="Bellgard M.I."/>
        </authorList>
    </citation>
    <scope>NUCLEOTIDE SEQUENCE</scope>
    <source>
        <tissue evidence="1">Shoot tissue taken approximately 20 cm above the soil surface</tissue>
    </source>
</reference>
<dbReference type="EMBL" id="GBRH01233971">
    <property type="protein sequence ID" value="JAD63924.1"/>
    <property type="molecule type" value="Transcribed_RNA"/>
</dbReference>
<reference evidence="1" key="1">
    <citation type="submission" date="2014-09" db="EMBL/GenBank/DDBJ databases">
        <authorList>
            <person name="Magalhaes I.L.F."/>
            <person name="Oliveira U."/>
            <person name="Santos F.R."/>
            <person name="Vidigal T.H.D.A."/>
            <person name="Brescovit A.D."/>
            <person name="Santos A.J."/>
        </authorList>
    </citation>
    <scope>NUCLEOTIDE SEQUENCE</scope>
    <source>
        <tissue evidence="1">Shoot tissue taken approximately 20 cm above the soil surface</tissue>
    </source>
</reference>
<sequence length="49" mass="5722">MQTLKLRCRLTGETILFYSLTQYHLLILQKSLETQELSACDCCRGKKEN</sequence>
<organism evidence="1">
    <name type="scientific">Arundo donax</name>
    <name type="common">Giant reed</name>
    <name type="synonym">Donax arundinaceus</name>
    <dbReference type="NCBI Taxonomy" id="35708"/>
    <lineage>
        <taxon>Eukaryota</taxon>
        <taxon>Viridiplantae</taxon>
        <taxon>Streptophyta</taxon>
        <taxon>Embryophyta</taxon>
        <taxon>Tracheophyta</taxon>
        <taxon>Spermatophyta</taxon>
        <taxon>Magnoliopsida</taxon>
        <taxon>Liliopsida</taxon>
        <taxon>Poales</taxon>
        <taxon>Poaceae</taxon>
        <taxon>PACMAD clade</taxon>
        <taxon>Arundinoideae</taxon>
        <taxon>Arundineae</taxon>
        <taxon>Arundo</taxon>
    </lineage>
</organism>
<dbReference type="AlphaFoldDB" id="A0A0A9BIW3"/>
<name>A0A0A9BIW3_ARUDO</name>
<protein>
    <submittedName>
        <fullName evidence="1">Uncharacterized protein</fullName>
    </submittedName>
</protein>
<accession>A0A0A9BIW3</accession>
<evidence type="ECO:0000313" key="1">
    <source>
        <dbReference type="EMBL" id="JAD63924.1"/>
    </source>
</evidence>